<dbReference type="EMBL" id="NHRJ02000003">
    <property type="protein sequence ID" value="PZE21524.1"/>
    <property type="molecule type" value="Genomic_DNA"/>
</dbReference>
<evidence type="ECO:0000313" key="1">
    <source>
        <dbReference type="EMBL" id="PZE21524.1"/>
    </source>
</evidence>
<protein>
    <submittedName>
        <fullName evidence="1">DUF2515 domain-containing protein</fullName>
    </submittedName>
</protein>
<dbReference type="Proteomes" id="UP000214746">
    <property type="component" value="Unassembled WGS sequence"/>
</dbReference>
<evidence type="ECO:0000313" key="2">
    <source>
        <dbReference type="Proteomes" id="UP000214746"/>
    </source>
</evidence>
<dbReference type="OrthoDB" id="2690514at2"/>
<reference evidence="1" key="1">
    <citation type="submission" date="2018-06" db="EMBL/GenBank/DDBJ databases">
        <title>Paenibacillus xerothermodurans sp. nov. an extremely dry heat resistant spore forming bacterium isolated from the soil of Cape Canaveral, Florida.</title>
        <authorList>
            <person name="Seuylemezian A."/>
            <person name="Kaur N."/>
            <person name="Patil P."/>
            <person name="Patil P."/>
            <person name="Mayilraj S."/>
            <person name="Vaishampayan P."/>
        </authorList>
    </citation>
    <scope>NUCLEOTIDE SEQUENCE [LARGE SCALE GENOMIC DNA]</scope>
    <source>
        <strain evidence="1">ATCC 27380</strain>
    </source>
</reference>
<organism evidence="1 2">
    <name type="scientific">Paenibacillus xerothermodurans</name>
    <dbReference type="NCBI Taxonomy" id="1977292"/>
    <lineage>
        <taxon>Bacteria</taxon>
        <taxon>Bacillati</taxon>
        <taxon>Bacillota</taxon>
        <taxon>Bacilli</taxon>
        <taxon>Bacillales</taxon>
        <taxon>Paenibacillaceae</taxon>
        <taxon>Paenibacillus</taxon>
    </lineage>
</organism>
<name>A0A2W1NC47_PAEXE</name>
<comment type="caution">
    <text evidence="1">The sequence shown here is derived from an EMBL/GenBank/DDBJ whole genome shotgun (WGS) entry which is preliminary data.</text>
</comment>
<accession>A0A2W1NC47</accession>
<keyword evidence="2" id="KW-1185">Reference proteome</keyword>
<gene>
    <name evidence="1" type="ORF">CBW46_007970</name>
</gene>
<dbReference type="InterPro" id="IPR019658">
    <property type="entry name" value="DUF2515"/>
</dbReference>
<dbReference type="Pfam" id="PF10720">
    <property type="entry name" value="DUF2515"/>
    <property type="match status" value="1"/>
</dbReference>
<proteinExistence type="predicted"/>
<sequence length="398" mass="45804">MKGKISTLSFEQSHLDTISQMQINWKHVEELRLSLSKTPPSSTNPTVVAEAPMSDDEKAMIASIRERTEQLNRNNISRTQAYWQMYRRHPELHWAFLAHMVSRNGGWNITDLKGELLPYLLRTDTRLSVFGMLERSNALIFHDAYAQLLLYDISRRRGRSFFHLLPRLGVSGFMRPVWEIFFARGDSGLLTTALIINEQNYIQKRVIEHAAYRELVLDTLFFSVQSLLQLNQVILPYEHEGRVRLAGLIIENFRDLHERIQVGRKLYAILFGIPAVFHGATHFAAGLRHTGSRADYWPHLFASIRRSPPVPRGELKEWLDGCSLMPEAAPLYSPRLTDAWKDQLMAPAEPGDWFVHDGGRCLQYFSPVEPPFAFEMTHEYCFGLKKIELAVLTGDLVQ</sequence>
<dbReference type="AlphaFoldDB" id="A0A2W1NC47"/>